<dbReference type="InterPro" id="IPR032675">
    <property type="entry name" value="LRR_dom_sf"/>
</dbReference>
<protein>
    <submittedName>
        <fullName evidence="1">Surface antigen BspA-like</fullName>
    </submittedName>
</protein>
<dbReference type="EMBL" id="DS113474">
    <property type="protein sequence ID" value="EAY04457.1"/>
    <property type="molecule type" value="Genomic_DNA"/>
</dbReference>
<dbReference type="Proteomes" id="UP000001542">
    <property type="component" value="Unassembled WGS sequence"/>
</dbReference>
<dbReference type="VEuPathDB" id="TrichDB:TVAG_194220"/>
<dbReference type="SMR" id="A2ES93"/>
<keyword evidence="2" id="KW-1185">Reference proteome</keyword>
<dbReference type="InterPro" id="IPR026906">
    <property type="entry name" value="LRR_5"/>
</dbReference>
<reference evidence="1" key="2">
    <citation type="journal article" date="2007" name="Science">
        <title>Draft genome sequence of the sexually transmitted pathogen Trichomonas vaginalis.</title>
        <authorList>
            <person name="Carlton J.M."/>
            <person name="Hirt R.P."/>
            <person name="Silva J.C."/>
            <person name="Delcher A.L."/>
            <person name="Schatz M."/>
            <person name="Zhao Q."/>
            <person name="Wortman J.R."/>
            <person name="Bidwell S.L."/>
            <person name="Alsmark U.C.M."/>
            <person name="Besteiro S."/>
            <person name="Sicheritz-Ponten T."/>
            <person name="Noel C.J."/>
            <person name="Dacks J.B."/>
            <person name="Foster P.G."/>
            <person name="Simillion C."/>
            <person name="Van de Peer Y."/>
            <person name="Miranda-Saavedra D."/>
            <person name="Barton G.J."/>
            <person name="Westrop G.D."/>
            <person name="Mueller S."/>
            <person name="Dessi D."/>
            <person name="Fiori P.L."/>
            <person name="Ren Q."/>
            <person name="Paulsen I."/>
            <person name="Zhang H."/>
            <person name="Bastida-Corcuera F.D."/>
            <person name="Simoes-Barbosa A."/>
            <person name="Brown M.T."/>
            <person name="Hayes R.D."/>
            <person name="Mukherjee M."/>
            <person name="Okumura C.Y."/>
            <person name="Schneider R."/>
            <person name="Smith A.J."/>
            <person name="Vanacova S."/>
            <person name="Villalvazo M."/>
            <person name="Haas B.J."/>
            <person name="Pertea M."/>
            <person name="Feldblyum T.V."/>
            <person name="Utterback T.R."/>
            <person name="Shu C.L."/>
            <person name="Osoegawa K."/>
            <person name="de Jong P.J."/>
            <person name="Hrdy I."/>
            <person name="Horvathova L."/>
            <person name="Zubacova Z."/>
            <person name="Dolezal P."/>
            <person name="Malik S.B."/>
            <person name="Logsdon J.M. Jr."/>
            <person name="Henze K."/>
            <person name="Gupta A."/>
            <person name="Wang C.C."/>
            <person name="Dunne R.L."/>
            <person name="Upcroft J.A."/>
            <person name="Upcroft P."/>
            <person name="White O."/>
            <person name="Salzberg S.L."/>
            <person name="Tang P."/>
            <person name="Chiu C.-H."/>
            <person name="Lee Y.-S."/>
            <person name="Embley T.M."/>
            <person name="Coombs G.H."/>
            <person name="Mottram J.C."/>
            <person name="Tachezy J."/>
            <person name="Fraser-Liggett C.M."/>
            <person name="Johnson P.J."/>
        </authorList>
    </citation>
    <scope>NUCLEOTIDE SEQUENCE [LARGE SCALE GENOMIC DNA]</scope>
    <source>
        <strain evidence="1">G3</strain>
    </source>
</reference>
<dbReference type="InterPro" id="IPR053139">
    <property type="entry name" value="Surface_bspA-like"/>
</dbReference>
<evidence type="ECO:0000313" key="1">
    <source>
        <dbReference type="EMBL" id="EAY04457.1"/>
    </source>
</evidence>
<dbReference type="SUPFAM" id="SSF52058">
    <property type="entry name" value="L domain-like"/>
    <property type="match status" value="4"/>
</dbReference>
<dbReference type="Gene3D" id="3.80.10.10">
    <property type="entry name" value="Ribonuclease Inhibitor"/>
    <property type="match status" value="4"/>
</dbReference>
<dbReference type="PANTHER" id="PTHR45661:SF3">
    <property type="entry name" value="IG-LIKE DOMAIN-CONTAINING PROTEIN"/>
    <property type="match status" value="1"/>
</dbReference>
<name>A2ES93_TRIV3</name>
<dbReference type="STRING" id="5722.A2ES93"/>
<dbReference type="KEGG" id="tva:4762319"/>
<dbReference type="AlphaFoldDB" id="A2ES93"/>
<dbReference type="Pfam" id="PF13306">
    <property type="entry name" value="LRR_5"/>
    <property type="match status" value="5"/>
</dbReference>
<dbReference type="RefSeq" id="XP_001316680.1">
    <property type="nucleotide sequence ID" value="XM_001316645.1"/>
</dbReference>
<gene>
    <name evidence="1" type="ORF">TVAG_194220</name>
</gene>
<dbReference type="InParanoid" id="A2ES93"/>
<organism evidence="1 2">
    <name type="scientific">Trichomonas vaginalis (strain ATCC PRA-98 / G3)</name>
    <dbReference type="NCBI Taxonomy" id="412133"/>
    <lineage>
        <taxon>Eukaryota</taxon>
        <taxon>Metamonada</taxon>
        <taxon>Parabasalia</taxon>
        <taxon>Trichomonadida</taxon>
        <taxon>Trichomonadidae</taxon>
        <taxon>Trichomonas</taxon>
    </lineage>
</organism>
<accession>A2ES93</accession>
<sequence length="760" mass="84197">MFPEGSKLKTINDYAFAQCKKLSSVDFSNCNYLTSIGIKAFYECSILSNVVLPTNLEIISSNCFGYCDIRSINIPDNVKESKIGCFLYNFNLFKVTITDNSMLTRIEPYSMSGSIIETIFFPKTLSDFAANALEIFTLKTIYMNPSNPTYSVLDCVLYNHEKTMLVRFPGGHSKYFEIPDTVTTIEYCAFISSLVEEIKFSPNINSIWGWAFCSTNLKTLTIPDSVKNIGDGAFSTCRYLTEVIFGSGLTYIPGNCFKETNLSKVIIPKNITLIGDYAFSDCPNLKEVVLPSTITNLGGSCFPTNVNISFPSDAKLSLDDQQILYDLDKIVLIMCLKKSSSYIIPETVSTIRASAFKDMTDLTKIEFRSGTTLKTIESNAFFGCIKLSSIEIPNSVTSFGEKSFYHCVQIKSVFFGSKLTKISTRCFEGCTSLDTVSFSQCNSPCTIDSYAFSGCTSLRTLTLSENISSIDMYCFSNCASLERVNIPSTLKYIGIYAFSNSIITQVTFSSPSQMVNLSKYSFSQCIHLRDIVGIPETIENIESNCFESTQITSFDVPISTTSIGNYAFRGCSEMTVFRIPSRCLLQTIGNYIFDGCVSLSKIECPDSDFFVIDNGALFNKNRSNLICFPPASSITFFCFSQNVRSVSSSAFYGCKSLVGIMIPDDSITTIGHSAFAYCTSLKYINIPLCVKSIDQNVFTGCNSLHCGVVVQNTSISFRYSLVTNSGLSLTSMKDCGLITCKHVNYQTPVSNSYLYVFILM</sequence>
<evidence type="ECO:0000313" key="2">
    <source>
        <dbReference type="Proteomes" id="UP000001542"/>
    </source>
</evidence>
<dbReference type="PANTHER" id="PTHR45661">
    <property type="entry name" value="SURFACE ANTIGEN"/>
    <property type="match status" value="1"/>
</dbReference>
<proteinExistence type="predicted"/>
<dbReference type="VEuPathDB" id="TrichDB:TVAGG3_0716430"/>
<reference evidence="1" key="1">
    <citation type="submission" date="2006-10" db="EMBL/GenBank/DDBJ databases">
        <authorList>
            <person name="Amadeo P."/>
            <person name="Zhao Q."/>
            <person name="Wortman J."/>
            <person name="Fraser-Liggett C."/>
            <person name="Carlton J."/>
        </authorList>
    </citation>
    <scope>NUCLEOTIDE SEQUENCE</scope>
    <source>
        <strain evidence="1">G3</strain>
    </source>
</reference>